<evidence type="ECO:0000256" key="1">
    <source>
        <dbReference type="SAM" id="SignalP"/>
    </source>
</evidence>
<keyword evidence="1" id="KW-0732">Signal</keyword>
<evidence type="ECO:0000313" key="2">
    <source>
        <dbReference type="EMBL" id="HGS05918.1"/>
    </source>
</evidence>
<dbReference type="EMBL" id="DSXI01000553">
    <property type="protein sequence ID" value="HGS05918.1"/>
    <property type="molecule type" value="Genomic_DNA"/>
</dbReference>
<sequence length="260" mass="28530">MHKTLKRFLPLLCAVFILVGALPAWADYIAVDPTDYINGEPYWEGYRSTATPGQITAYDGWSPDYNGSFQIAWKITFDNTTKLFTYTYTLSAAGGGSLIKKLSHWILQVTTGSGFDIQVVSEYPKITGGPAWFASTVDDKPNPYMPQTNIGPKGEDIWGVKWDVPEGAGAIFTVKFTTENAPVWGDFYAVDGGEKYDGNRIWAVAYNTGFGQEFDSNNMGKWIVVPDSAPPTGVPLPGALLLLGAGLARLAAYRRRHRVV</sequence>
<gene>
    <name evidence="2" type="ORF">ENT08_09355</name>
</gene>
<comment type="caution">
    <text evidence="2">The sequence shown here is derived from an EMBL/GenBank/DDBJ whole genome shotgun (WGS) entry which is preliminary data.</text>
</comment>
<proteinExistence type="predicted"/>
<accession>A0A7V4G9M8</accession>
<evidence type="ECO:0008006" key="3">
    <source>
        <dbReference type="Google" id="ProtNLM"/>
    </source>
</evidence>
<feature type="chain" id="PRO_5030592622" description="PEP-CTERM sorting domain-containing protein" evidence="1">
    <location>
        <begin position="27"/>
        <end position="260"/>
    </location>
</feature>
<protein>
    <recommendedName>
        <fullName evidence="3">PEP-CTERM sorting domain-containing protein</fullName>
    </recommendedName>
</protein>
<name>A0A7V4G9M8_9BACT</name>
<dbReference type="AlphaFoldDB" id="A0A7V4G9M8"/>
<organism evidence="2">
    <name type="scientific">Desulfobacca acetoxidans</name>
    <dbReference type="NCBI Taxonomy" id="60893"/>
    <lineage>
        <taxon>Bacteria</taxon>
        <taxon>Pseudomonadati</taxon>
        <taxon>Thermodesulfobacteriota</taxon>
        <taxon>Desulfobaccia</taxon>
        <taxon>Desulfobaccales</taxon>
        <taxon>Desulfobaccaceae</taxon>
        <taxon>Desulfobacca</taxon>
    </lineage>
</organism>
<feature type="signal peptide" evidence="1">
    <location>
        <begin position="1"/>
        <end position="26"/>
    </location>
</feature>
<reference evidence="2" key="1">
    <citation type="journal article" date="2020" name="mSystems">
        <title>Genome- and Community-Level Interaction Insights into Carbon Utilization and Element Cycling Functions of Hydrothermarchaeota in Hydrothermal Sediment.</title>
        <authorList>
            <person name="Zhou Z."/>
            <person name="Liu Y."/>
            <person name="Xu W."/>
            <person name="Pan J."/>
            <person name="Luo Z.H."/>
            <person name="Li M."/>
        </authorList>
    </citation>
    <scope>NUCLEOTIDE SEQUENCE [LARGE SCALE GENOMIC DNA]</scope>
    <source>
        <strain evidence="2">SpSt-548</strain>
    </source>
</reference>